<keyword evidence="4" id="KW-1185">Reference proteome</keyword>
<evidence type="ECO:0000313" key="3">
    <source>
        <dbReference type="EMBL" id="WAX58200.1"/>
    </source>
</evidence>
<proteinExistence type="predicted"/>
<gene>
    <name evidence="3" type="ORF">M6B22_05385</name>
    <name evidence="2" type="ORF">M6B22_14260</name>
</gene>
<dbReference type="EMBL" id="CP097463">
    <property type="protein sequence ID" value="WAX55696.1"/>
    <property type="molecule type" value="Genomic_DNA"/>
</dbReference>
<protein>
    <recommendedName>
        <fullName evidence="5">Transposase</fullName>
    </recommendedName>
</protein>
<evidence type="ECO:0000313" key="2">
    <source>
        <dbReference type="EMBL" id="WAX55696.1"/>
    </source>
</evidence>
<feature type="region of interest" description="Disordered" evidence="1">
    <location>
        <begin position="81"/>
        <end position="106"/>
    </location>
</feature>
<organism evidence="3 4">
    <name type="scientific">Jatrophihabitans cynanchi</name>
    <dbReference type="NCBI Taxonomy" id="2944128"/>
    <lineage>
        <taxon>Bacteria</taxon>
        <taxon>Bacillati</taxon>
        <taxon>Actinomycetota</taxon>
        <taxon>Actinomycetes</taxon>
        <taxon>Jatrophihabitantales</taxon>
        <taxon>Jatrophihabitantaceae</taxon>
        <taxon>Jatrophihabitans</taxon>
    </lineage>
</organism>
<reference evidence="3" key="1">
    <citation type="submission" date="2022-05" db="EMBL/GenBank/DDBJ databases">
        <title>Jatrophihabitans sp. SB3-54 whole genome sequence.</title>
        <authorList>
            <person name="Suh M.K."/>
            <person name="Eom M.K."/>
            <person name="Kim J.S."/>
            <person name="Kim H.S."/>
            <person name="Do H.E."/>
            <person name="Shin Y.K."/>
            <person name="Lee J.-S."/>
        </authorList>
    </citation>
    <scope>NUCLEOTIDE SEQUENCE</scope>
    <source>
        <strain evidence="3">SB3-54</strain>
    </source>
</reference>
<feature type="compositionally biased region" description="Basic and acidic residues" evidence="1">
    <location>
        <begin position="97"/>
        <end position="106"/>
    </location>
</feature>
<feature type="region of interest" description="Disordered" evidence="1">
    <location>
        <begin position="1"/>
        <end position="25"/>
    </location>
</feature>
<evidence type="ECO:0008006" key="5">
    <source>
        <dbReference type="Google" id="ProtNLM"/>
    </source>
</evidence>
<dbReference type="EMBL" id="CP097463">
    <property type="protein sequence ID" value="WAX58200.1"/>
    <property type="molecule type" value="Genomic_DNA"/>
</dbReference>
<dbReference type="Proteomes" id="UP001164693">
    <property type="component" value="Chromosome"/>
</dbReference>
<dbReference type="RefSeq" id="WP_269442218.1">
    <property type="nucleotide sequence ID" value="NZ_CP097463.1"/>
</dbReference>
<sequence length="148" mass="15783">MSSNIPALPGGADHPAAGPAEAAVDPAARPFRRSFTAEYRARVVAEYEAAPHGLKAAVLRREGLYQSHVQKWMVARDALASGASAPRRAHRVTGSGGKDDPGRLRAENQRLARELAKSQAVVEIMGKLQGLLETVSESTGTTSSSRRR</sequence>
<evidence type="ECO:0000313" key="4">
    <source>
        <dbReference type="Proteomes" id="UP001164693"/>
    </source>
</evidence>
<accession>A0ABY7K2I4</accession>
<name>A0ABY7K2I4_9ACTN</name>
<evidence type="ECO:0000256" key="1">
    <source>
        <dbReference type="SAM" id="MobiDB-lite"/>
    </source>
</evidence>